<accession>A0A846TN60</accession>
<evidence type="ECO:0000313" key="3">
    <source>
        <dbReference type="EMBL" id="NKE07344.1"/>
    </source>
</evidence>
<keyword evidence="1" id="KW-0812">Transmembrane</keyword>
<dbReference type="InterPro" id="IPR052179">
    <property type="entry name" value="DD-CPase-like"/>
</dbReference>
<dbReference type="Gene3D" id="3.30.1380.10">
    <property type="match status" value="1"/>
</dbReference>
<dbReference type="PANTHER" id="PTHR34385:SF1">
    <property type="entry name" value="PEPTIDOGLYCAN L-ALANYL-D-GLUTAMATE ENDOPEPTIDASE CWLK"/>
    <property type="match status" value="1"/>
</dbReference>
<organism evidence="3 4">
    <name type="scientific">Mesobacillus selenatarsenatis</name>
    <dbReference type="NCBI Taxonomy" id="388741"/>
    <lineage>
        <taxon>Bacteria</taxon>
        <taxon>Bacillati</taxon>
        <taxon>Bacillota</taxon>
        <taxon>Bacilli</taxon>
        <taxon>Bacillales</taxon>
        <taxon>Bacillaceae</taxon>
        <taxon>Mesobacillus</taxon>
    </lineage>
</organism>
<dbReference type="Proteomes" id="UP000587942">
    <property type="component" value="Unassembled WGS sequence"/>
</dbReference>
<comment type="caution">
    <text evidence="3">The sequence shown here is derived from an EMBL/GenBank/DDBJ whole genome shotgun (WGS) entry which is preliminary data.</text>
</comment>
<dbReference type="EMBL" id="JAAVUM010000015">
    <property type="protein sequence ID" value="NKE07344.1"/>
    <property type="molecule type" value="Genomic_DNA"/>
</dbReference>
<dbReference type="GO" id="GO:0008233">
    <property type="term" value="F:peptidase activity"/>
    <property type="evidence" value="ECO:0007669"/>
    <property type="project" value="InterPro"/>
</dbReference>
<feature type="transmembrane region" description="Helical" evidence="1">
    <location>
        <begin position="5"/>
        <end position="26"/>
    </location>
</feature>
<evidence type="ECO:0000259" key="2">
    <source>
        <dbReference type="Pfam" id="PF13539"/>
    </source>
</evidence>
<keyword evidence="1" id="KW-1133">Transmembrane helix</keyword>
<sequence length="188" mass="21204">MKKKLFGNASITFLLISAALLLYYQFLTKPELNENVPLPQGLHPVVEKNKDVLVQTAAEKGIRVLVTDGFRSFEEQNQLYDKGRTTEGQIVTHAKAGESYHNFGLAIDFALLNKQGKALWDTAYDGNENGKSDWMEVVEMAKELGFTWGGDWKHFKDYPHLEMRFGLTINDLKRGKRPPGDALTASQN</sequence>
<keyword evidence="1" id="KW-0472">Membrane</keyword>
<dbReference type="AlphaFoldDB" id="A0A846TN60"/>
<dbReference type="InterPro" id="IPR009045">
    <property type="entry name" value="Zn_M74/Hedgehog-like"/>
</dbReference>
<dbReference type="CDD" id="cd14845">
    <property type="entry name" value="L-Ala-D-Glu_peptidase_like"/>
    <property type="match status" value="1"/>
</dbReference>
<dbReference type="InterPro" id="IPR039561">
    <property type="entry name" value="Peptidase_M15C"/>
</dbReference>
<feature type="domain" description="Peptidase M15C" evidence="2">
    <location>
        <begin position="94"/>
        <end position="163"/>
    </location>
</feature>
<name>A0A846TN60_9BACI</name>
<evidence type="ECO:0000256" key="1">
    <source>
        <dbReference type="SAM" id="Phobius"/>
    </source>
</evidence>
<protein>
    <submittedName>
        <fullName evidence="3">M15 family metallopeptidase</fullName>
    </submittedName>
</protein>
<dbReference type="SUPFAM" id="SSF55166">
    <property type="entry name" value="Hedgehog/DD-peptidase"/>
    <property type="match status" value="1"/>
</dbReference>
<reference evidence="3 4" key="1">
    <citation type="submission" date="2020-03" db="EMBL/GenBank/DDBJ databases">
        <authorList>
            <person name="Sun Q."/>
        </authorList>
    </citation>
    <scope>NUCLEOTIDE SEQUENCE [LARGE SCALE GENOMIC DNA]</scope>
    <source>
        <strain evidence="3 4">KACC 21451</strain>
    </source>
</reference>
<dbReference type="Pfam" id="PF13539">
    <property type="entry name" value="Peptidase_M15_4"/>
    <property type="match status" value="1"/>
</dbReference>
<dbReference type="RefSeq" id="WP_167833748.1">
    <property type="nucleotide sequence ID" value="NZ_JAAVUM010000015.1"/>
</dbReference>
<dbReference type="PANTHER" id="PTHR34385">
    <property type="entry name" value="D-ALANYL-D-ALANINE CARBOXYPEPTIDASE"/>
    <property type="match status" value="1"/>
</dbReference>
<proteinExistence type="predicted"/>
<gene>
    <name evidence="3" type="ORF">GWK17_18000</name>
</gene>
<evidence type="ECO:0000313" key="4">
    <source>
        <dbReference type="Proteomes" id="UP000587942"/>
    </source>
</evidence>